<keyword evidence="8" id="KW-1185">Reference proteome</keyword>
<evidence type="ECO:0000313" key="8">
    <source>
        <dbReference type="Proteomes" id="UP001175271"/>
    </source>
</evidence>
<dbReference type="Proteomes" id="UP001175271">
    <property type="component" value="Unassembled WGS sequence"/>
</dbReference>
<dbReference type="AlphaFoldDB" id="A0AA39IHT5"/>
<feature type="region of interest" description="Disordered" evidence="6">
    <location>
        <begin position="354"/>
        <end position="374"/>
    </location>
</feature>
<organism evidence="7 8">
    <name type="scientific">Steinernema hermaphroditum</name>
    <dbReference type="NCBI Taxonomy" id="289476"/>
    <lineage>
        <taxon>Eukaryota</taxon>
        <taxon>Metazoa</taxon>
        <taxon>Ecdysozoa</taxon>
        <taxon>Nematoda</taxon>
        <taxon>Chromadorea</taxon>
        <taxon>Rhabditida</taxon>
        <taxon>Tylenchina</taxon>
        <taxon>Panagrolaimomorpha</taxon>
        <taxon>Strongyloidoidea</taxon>
        <taxon>Steinernematidae</taxon>
        <taxon>Steinernema</taxon>
    </lineage>
</organism>
<accession>A0AA39IHT5</accession>
<gene>
    <name evidence="7" type="ORF">QR680_008156</name>
</gene>
<protein>
    <submittedName>
        <fullName evidence="7">Uncharacterized protein</fullName>
    </submittedName>
</protein>
<comment type="caution">
    <text evidence="7">The sequence shown here is derived from an EMBL/GenBank/DDBJ whole genome shotgun (WGS) entry which is preliminary data.</text>
</comment>
<name>A0AA39IHT5_9BILA</name>
<evidence type="ECO:0000256" key="6">
    <source>
        <dbReference type="SAM" id="MobiDB-lite"/>
    </source>
</evidence>
<evidence type="ECO:0000256" key="2">
    <source>
        <dbReference type="ARBA" id="ARBA00022723"/>
    </source>
</evidence>
<dbReference type="PANTHER" id="PTHR46481">
    <property type="entry name" value="ZINC FINGER BED DOMAIN-CONTAINING PROTEIN 4"/>
    <property type="match status" value="1"/>
</dbReference>
<dbReference type="GO" id="GO:0005634">
    <property type="term" value="C:nucleus"/>
    <property type="evidence" value="ECO:0007669"/>
    <property type="project" value="UniProtKB-SubCell"/>
</dbReference>
<dbReference type="InterPro" id="IPR052035">
    <property type="entry name" value="ZnF_BED_domain_contain"/>
</dbReference>
<proteinExistence type="predicted"/>
<evidence type="ECO:0000256" key="3">
    <source>
        <dbReference type="ARBA" id="ARBA00022771"/>
    </source>
</evidence>
<feature type="compositionally biased region" description="Basic and acidic residues" evidence="6">
    <location>
        <begin position="358"/>
        <end position="374"/>
    </location>
</feature>
<evidence type="ECO:0000256" key="1">
    <source>
        <dbReference type="ARBA" id="ARBA00004123"/>
    </source>
</evidence>
<evidence type="ECO:0000256" key="4">
    <source>
        <dbReference type="ARBA" id="ARBA00022833"/>
    </source>
</evidence>
<keyword evidence="4" id="KW-0862">Zinc</keyword>
<keyword evidence="3" id="KW-0863">Zinc-finger</keyword>
<dbReference type="PANTHER" id="PTHR46481:SF10">
    <property type="entry name" value="ZINC FINGER BED DOMAIN-CONTAINING PROTEIN 39"/>
    <property type="match status" value="1"/>
</dbReference>
<comment type="subcellular location">
    <subcellularLocation>
        <location evidence="1">Nucleus</location>
    </subcellularLocation>
</comment>
<evidence type="ECO:0000256" key="5">
    <source>
        <dbReference type="ARBA" id="ARBA00023242"/>
    </source>
</evidence>
<sequence length="374" mass="42343">MPLMLKFQADMNFSGPFWIGSIRELRIGRSRFSPESRSASRLTRTQKGPIRCSLLPLANKRLSLVAENLKSFEISLSDVVGITRDGAANMAAMCDTLGVTSIHCFCHNLHLIVKSSLERCVKADELVKKAIDIVASFRRSNSQVAALAEVEKIIEKERNGPESNFTPTLLKTACPTRWNSVIECVRSVVEKEEVLIRYAKSAANRRSVQASSITQLRPVDFDDLRHIMITLKPLEQATNLYKSNDNIELACFLDPRFHRKRFLPVSTWNEIEALLRRRLLGELASKSTHPIGEKERNVDDEIKRFKEATMEELPMPNDYAHRRCLQCTDNISENDGNNVELIVVLNFKKTPAVGHQQGVEEAKKRREDAEPTSV</sequence>
<keyword evidence="2" id="KW-0479">Metal-binding</keyword>
<evidence type="ECO:0000313" key="7">
    <source>
        <dbReference type="EMBL" id="KAK0423463.1"/>
    </source>
</evidence>
<dbReference type="EMBL" id="JAUCMV010000001">
    <property type="protein sequence ID" value="KAK0423463.1"/>
    <property type="molecule type" value="Genomic_DNA"/>
</dbReference>
<dbReference type="InterPro" id="IPR012337">
    <property type="entry name" value="RNaseH-like_sf"/>
</dbReference>
<dbReference type="SUPFAM" id="SSF53098">
    <property type="entry name" value="Ribonuclease H-like"/>
    <property type="match status" value="1"/>
</dbReference>
<reference evidence="7" key="1">
    <citation type="submission" date="2023-06" db="EMBL/GenBank/DDBJ databases">
        <title>Genomic analysis of the entomopathogenic nematode Steinernema hermaphroditum.</title>
        <authorList>
            <person name="Schwarz E.M."/>
            <person name="Heppert J.K."/>
            <person name="Baniya A."/>
            <person name="Schwartz H.T."/>
            <person name="Tan C.-H."/>
            <person name="Antoshechkin I."/>
            <person name="Sternberg P.W."/>
            <person name="Goodrich-Blair H."/>
            <person name="Dillman A.R."/>
        </authorList>
    </citation>
    <scope>NUCLEOTIDE SEQUENCE</scope>
    <source>
        <strain evidence="7">PS9179</strain>
        <tissue evidence="7">Whole animal</tissue>
    </source>
</reference>
<keyword evidence="5" id="KW-0539">Nucleus</keyword>
<dbReference type="GO" id="GO:0008270">
    <property type="term" value="F:zinc ion binding"/>
    <property type="evidence" value="ECO:0007669"/>
    <property type="project" value="UniProtKB-KW"/>
</dbReference>